<keyword evidence="1" id="KW-0808">Transferase</keyword>
<dbReference type="OrthoDB" id="9801054at2"/>
<dbReference type="CDD" id="cd24138">
    <property type="entry name" value="TtcA-like"/>
    <property type="match status" value="1"/>
</dbReference>
<proteinExistence type="predicted"/>
<keyword evidence="4" id="KW-1185">Reference proteome</keyword>
<sequence length="290" mass="33451">MSGIAGEGCEILVPFNERKPLKEIERSIITKYRKHIWTKFIRAIKDYKLVQEGDKILVAISGGKDSLLLAKLFQELKRHGQMSFELEFVCMDPGYHPDVKKLLIENCEYLNIPLKVFNSDIFQVVDNIAKDYPCYMCARMRRGALYSKAEELGCNKVALGHHFNDAIETTLLNVLYSGNFKTMLPRLKSSNFKGIELIRPMYYIEEAFIKKFTQKSGIFPLNCACMVAAKKIGNKRYEIKDLIENLKKNFADVDKSIFRAAENVNMDSIIGWQKDGKQHSFLENFDEDEF</sequence>
<dbReference type="InterPro" id="IPR011063">
    <property type="entry name" value="TilS/TtcA_N"/>
</dbReference>
<dbReference type="InterPro" id="IPR035107">
    <property type="entry name" value="tRNA_thiolation_TtcA_Ctu1"/>
</dbReference>
<gene>
    <name evidence="3" type="primary">ttcA</name>
    <name evidence="3" type="ORF">NCTC503_00796</name>
</gene>
<dbReference type="KEGG" id="hhw:NCTC503_00796"/>
<organism evidence="3 4">
    <name type="scientific">Hathewaya histolytica</name>
    <name type="common">Clostridium histolyticum</name>
    <dbReference type="NCBI Taxonomy" id="1498"/>
    <lineage>
        <taxon>Bacteria</taxon>
        <taxon>Bacillati</taxon>
        <taxon>Bacillota</taxon>
        <taxon>Clostridia</taxon>
        <taxon>Eubacteriales</taxon>
        <taxon>Clostridiaceae</taxon>
        <taxon>Hathewaya</taxon>
    </lineage>
</organism>
<protein>
    <submittedName>
        <fullName evidence="3">PP-loop family protein</fullName>
    </submittedName>
</protein>
<dbReference type="GO" id="GO:0016740">
    <property type="term" value="F:transferase activity"/>
    <property type="evidence" value="ECO:0007669"/>
    <property type="project" value="UniProtKB-KW"/>
</dbReference>
<evidence type="ECO:0000256" key="1">
    <source>
        <dbReference type="ARBA" id="ARBA00022679"/>
    </source>
</evidence>
<evidence type="ECO:0000313" key="4">
    <source>
        <dbReference type="Proteomes" id="UP000308489"/>
    </source>
</evidence>
<dbReference type="InterPro" id="IPR014729">
    <property type="entry name" value="Rossmann-like_a/b/a_fold"/>
</dbReference>
<name>A0A4U9R339_HATHI</name>
<dbReference type="Proteomes" id="UP000308489">
    <property type="component" value="Chromosome 1"/>
</dbReference>
<dbReference type="PANTHER" id="PTHR43686:SF1">
    <property type="entry name" value="AMINOTRAN_5 DOMAIN-CONTAINING PROTEIN"/>
    <property type="match status" value="1"/>
</dbReference>
<dbReference type="RefSeq" id="WP_138209518.1">
    <property type="nucleotide sequence ID" value="NZ_CBCRUQ010000001.1"/>
</dbReference>
<accession>A0A4U9R339</accession>
<dbReference type="Gene3D" id="3.40.50.620">
    <property type="entry name" value="HUPs"/>
    <property type="match status" value="1"/>
</dbReference>
<feature type="domain" description="tRNA(Ile)-lysidine/2-thiocytidine synthase N-terminal" evidence="2">
    <location>
        <begin position="55"/>
        <end position="218"/>
    </location>
</feature>
<dbReference type="SUPFAM" id="SSF52402">
    <property type="entry name" value="Adenine nucleotide alpha hydrolases-like"/>
    <property type="match status" value="1"/>
</dbReference>
<reference evidence="3 4" key="1">
    <citation type="submission" date="2019-05" db="EMBL/GenBank/DDBJ databases">
        <authorList>
            <consortium name="Pathogen Informatics"/>
        </authorList>
    </citation>
    <scope>NUCLEOTIDE SEQUENCE [LARGE SCALE GENOMIC DNA]</scope>
    <source>
        <strain evidence="3 4">NCTC503</strain>
    </source>
</reference>
<evidence type="ECO:0000313" key="3">
    <source>
        <dbReference type="EMBL" id="VTQ85635.1"/>
    </source>
</evidence>
<dbReference type="AlphaFoldDB" id="A0A4U9R339"/>
<dbReference type="PIRSF" id="PIRSF004976">
    <property type="entry name" value="ATPase_YdaO"/>
    <property type="match status" value="1"/>
</dbReference>
<dbReference type="Pfam" id="PF01171">
    <property type="entry name" value="ATP_bind_3"/>
    <property type="match status" value="1"/>
</dbReference>
<dbReference type="PANTHER" id="PTHR43686">
    <property type="entry name" value="SULFURTRANSFERASE-RELATED"/>
    <property type="match status" value="1"/>
</dbReference>
<dbReference type="EMBL" id="LR590481">
    <property type="protein sequence ID" value="VTQ85635.1"/>
    <property type="molecule type" value="Genomic_DNA"/>
</dbReference>
<evidence type="ECO:0000259" key="2">
    <source>
        <dbReference type="Pfam" id="PF01171"/>
    </source>
</evidence>
<dbReference type="GO" id="GO:0008033">
    <property type="term" value="P:tRNA processing"/>
    <property type="evidence" value="ECO:0007669"/>
    <property type="project" value="InterPro"/>
</dbReference>